<protein>
    <submittedName>
        <fullName evidence="2">Uncharacterized protein</fullName>
    </submittedName>
</protein>
<dbReference type="Proteomes" id="UP000316855">
    <property type="component" value="Chromosome"/>
</dbReference>
<proteinExistence type="predicted"/>
<feature type="region of interest" description="Disordered" evidence="1">
    <location>
        <begin position="1"/>
        <end position="20"/>
    </location>
</feature>
<evidence type="ECO:0000313" key="3">
    <source>
        <dbReference type="Proteomes" id="UP000316855"/>
    </source>
</evidence>
<name>A0A517VDG2_9PLAN</name>
<gene>
    <name evidence="2" type="ORF">Pan161_26810</name>
</gene>
<keyword evidence="3" id="KW-1185">Reference proteome</keyword>
<evidence type="ECO:0000313" key="2">
    <source>
        <dbReference type="EMBL" id="QDT91027.1"/>
    </source>
</evidence>
<dbReference type="AlphaFoldDB" id="A0A517VDG2"/>
<organism evidence="2 3">
    <name type="scientific">Gimesia algae</name>
    <dbReference type="NCBI Taxonomy" id="2527971"/>
    <lineage>
        <taxon>Bacteria</taxon>
        <taxon>Pseudomonadati</taxon>
        <taxon>Planctomycetota</taxon>
        <taxon>Planctomycetia</taxon>
        <taxon>Planctomycetales</taxon>
        <taxon>Planctomycetaceae</taxon>
        <taxon>Gimesia</taxon>
    </lineage>
</organism>
<dbReference type="EMBL" id="CP036343">
    <property type="protein sequence ID" value="QDT91027.1"/>
    <property type="molecule type" value="Genomic_DNA"/>
</dbReference>
<dbReference type="KEGG" id="gax:Pan161_26810"/>
<evidence type="ECO:0000256" key="1">
    <source>
        <dbReference type="SAM" id="MobiDB-lite"/>
    </source>
</evidence>
<sequence length="51" mass="5338">MTINHGVTGSDILGPNAPGDATVKRAQSNIIVKATDYQGARIGREERGVSD</sequence>
<accession>A0A517VDG2</accession>
<reference evidence="2 3" key="1">
    <citation type="submission" date="2019-02" db="EMBL/GenBank/DDBJ databases">
        <title>Deep-cultivation of Planctomycetes and their phenomic and genomic characterization uncovers novel biology.</title>
        <authorList>
            <person name="Wiegand S."/>
            <person name="Jogler M."/>
            <person name="Boedeker C."/>
            <person name="Pinto D."/>
            <person name="Vollmers J."/>
            <person name="Rivas-Marin E."/>
            <person name="Kohn T."/>
            <person name="Peeters S.H."/>
            <person name="Heuer A."/>
            <person name="Rast P."/>
            <person name="Oberbeckmann S."/>
            <person name="Bunk B."/>
            <person name="Jeske O."/>
            <person name="Meyerdierks A."/>
            <person name="Storesund J.E."/>
            <person name="Kallscheuer N."/>
            <person name="Luecker S."/>
            <person name="Lage O.M."/>
            <person name="Pohl T."/>
            <person name="Merkel B.J."/>
            <person name="Hornburger P."/>
            <person name="Mueller R.-W."/>
            <person name="Bruemmer F."/>
            <person name="Labrenz M."/>
            <person name="Spormann A.M."/>
            <person name="Op den Camp H."/>
            <person name="Overmann J."/>
            <person name="Amann R."/>
            <person name="Jetten M.S.M."/>
            <person name="Mascher T."/>
            <person name="Medema M.H."/>
            <person name="Devos D.P."/>
            <person name="Kaster A.-K."/>
            <person name="Ovreas L."/>
            <person name="Rohde M."/>
            <person name="Galperin M.Y."/>
            <person name="Jogler C."/>
        </authorList>
    </citation>
    <scope>NUCLEOTIDE SEQUENCE [LARGE SCALE GENOMIC DNA]</scope>
    <source>
        <strain evidence="2 3">Pan161</strain>
    </source>
</reference>